<evidence type="ECO:0000313" key="1">
    <source>
        <dbReference type="EMBL" id="KAH7907397.1"/>
    </source>
</evidence>
<keyword evidence="2" id="KW-1185">Reference proteome</keyword>
<organism evidence="1 2">
    <name type="scientific">Hygrophoropsis aurantiaca</name>
    <dbReference type="NCBI Taxonomy" id="72124"/>
    <lineage>
        <taxon>Eukaryota</taxon>
        <taxon>Fungi</taxon>
        <taxon>Dikarya</taxon>
        <taxon>Basidiomycota</taxon>
        <taxon>Agaricomycotina</taxon>
        <taxon>Agaricomycetes</taxon>
        <taxon>Agaricomycetidae</taxon>
        <taxon>Boletales</taxon>
        <taxon>Coniophorineae</taxon>
        <taxon>Hygrophoropsidaceae</taxon>
        <taxon>Hygrophoropsis</taxon>
    </lineage>
</organism>
<proteinExistence type="predicted"/>
<comment type="caution">
    <text evidence="1">The sequence shown here is derived from an EMBL/GenBank/DDBJ whole genome shotgun (WGS) entry which is preliminary data.</text>
</comment>
<reference evidence="1" key="1">
    <citation type="journal article" date="2021" name="New Phytol.">
        <title>Evolutionary innovations through gain and loss of genes in the ectomycorrhizal Boletales.</title>
        <authorList>
            <person name="Wu G."/>
            <person name="Miyauchi S."/>
            <person name="Morin E."/>
            <person name="Kuo A."/>
            <person name="Drula E."/>
            <person name="Varga T."/>
            <person name="Kohler A."/>
            <person name="Feng B."/>
            <person name="Cao Y."/>
            <person name="Lipzen A."/>
            <person name="Daum C."/>
            <person name="Hundley H."/>
            <person name="Pangilinan J."/>
            <person name="Johnson J."/>
            <person name="Barry K."/>
            <person name="LaButti K."/>
            <person name="Ng V."/>
            <person name="Ahrendt S."/>
            <person name="Min B."/>
            <person name="Choi I.G."/>
            <person name="Park H."/>
            <person name="Plett J.M."/>
            <person name="Magnuson J."/>
            <person name="Spatafora J.W."/>
            <person name="Nagy L.G."/>
            <person name="Henrissat B."/>
            <person name="Grigoriev I.V."/>
            <person name="Yang Z.L."/>
            <person name="Xu J."/>
            <person name="Martin F.M."/>
        </authorList>
    </citation>
    <scope>NUCLEOTIDE SEQUENCE</scope>
    <source>
        <strain evidence="1">ATCC 28755</strain>
    </source>
</reference>
<sequence length="691" mass="77661">MRSRTSKVQRSSTSPNPRPQRSNPVHWMFRSNLPNRRGSTYSVDLGRRNFFGMSEIFSVILNPSETVRSLTESKRLLEEARNEIKEERERSQLRTKHTFSRLPGFIPREAETRAIERALEGEPSFTVLFGASSVGKTALLREVLSRDTYHVLHFDLRIPGFADISSLYTSLSQQMEQYFETIAQTLPGYGDFQKEAWGFKHDRLSVERRLNDSPVGSIGSQVKTSDIARLMELFQSSLLKYWEFDPQPPARLRSKKGSDVSSDRTHVDTSSPKSRWFFKRKANTSSDGRRGSTEDESATAKEKEPPKPAKKMPVLFFDEAHKLPSLIQSTETMKCLLDSMLVLTKQDRLCHVIHATSDPFYQTWLRQLNIMQHCKIITIGDCSKAETRAFFFDRLLPRVPEPLRIGLSFEIIYEAFGGKLAHWQDYINDYVNALGDLDIKQSSHFLQAHAVLNLHIIHSSQHASSPSGDNHPRQPRPRSSGPDALHSGLGPAGFKIYSPISNPHKDSSGVTIGEDHSADFSAMQLLKVMSKLSQPGSNYLPYFLHCREIGVRAVDGMIKGRVLDLHWTDPVRNENDLGAALMRDIATPTPIPVPVPSSIGVPHSPSGIQISGSGTAVGIESSEDGDMVMVNPLNLDLERVDEEEPAEIVGPKLLPLTPIMRYAMREVVQEYEEVRTVSEYASLSGSDVDEY</sequence>
<name>A0ACB8A3S1_9AGAM</name>
<protein>
    <submittedName>
        <fullName evidence="1">Uncharacterized protein</fullName>
    </submittedName>
</protein>
<evidence type="ECO:0000313" key="2">
    <source>
        <dbReference type="Proteomes" id="UP000790377"/>
    </source>
</evidence>
<accession>A0ACB8A3S1</accession>
<gene>
    <name evidence="1" type="ORF">BJ138DRAFT_1014556</name>
</gene>
<dbReference type="Proteomes" id="UP000790377">
    <property type="component" value="Unassembled WGS sequence"/>
</dbReference>
<dbReference type="EMBL" id="MU267908">
    <property type="protein sequence ID" value="KAH7907397.1"/>
    <property type="molecule type" value="Genomic_DNA"/>
</dbReference>